<sequence>MFDGDDQFVGVFESWDAAHAWGHRRAAEPGARLPLRIEDHLDGRTWTVEPGLCQLSVWRRQPEPPPVYVTAAAEAAAAAGPASAPAQPAVEVTPNPEAPGPRRRPG</sequence>
<keyword evidence="3" id="KW-1185">Reference proteome</keyword>
<protein>
    <submittedName>
        <fullName evidence="2">Uncharacterized protein</fullName>
    </submittedName>
</protein>
<feature type="region of interest" description="Disordered" evidence="1">
    <location>
        <begin position="75"/>
        <end position="106"/>
    </location>
</feature>
<evidence type="ECO:0000313" key="3">
    <source>
        <dbReference type="Proteomes" id="UP000179627"/>
    </source>
</evidence>
<dbReference type="AlphaFoldDB" id="A0A1S1QEL8"/>
<dbReference type="Proteomes" id="UP000179627">
    <property type="component" value="Unassembled WGS sequence"/>
</dbReference>
<organism evidence="2 3">
    <name type="scientific">Parafrankia colletiae</name>
    <dbReference type="NCBI Taxonomy" id="573497"/>
    <lineage>
        <taxon>Bacteria</taxon>
        <taxon>Bacillati</taxon>
        <taxon>Actinomycetota</taxon>
        <taxon>Actinomycetes</taxon>
        <taxon>Frankiales</taxon>
        <taxon>Frankiaceae</taxon>
        <taxon>Parafrankia</taxon>
    </lineage>
</organism>
<dbReference type="EMBL" id="MBLM01000152">
    <property type="protein sequence ID" value="OHV30714.1"/>
    <property type="molecule type" value="Genomic_DNA"/>
</dbReference>
<accession>A0A1S1QEL8</accession>
<gene>
    <name evidence="2" type="ORF">CC117_06590</name>
</gene>
<name>A0A1S1QEL8_9ACTN</name>
<feature type="compositionally biased region" description="Low complexity" evidence="1">
    <location>
        <begin position="75"/>
        <end position="90"/>
    </location>
</feature>
<comment type="caution">
    <text evidence="2">The sequence shown here is derived from an EMBL/GenBank/DDBJ whole genome shotgun (WGS) entry which is preliminary data.</text>
</comment>
<evidence type="ECO:0000313" key="2">
    <source>
        <dbReference type="EMBL" id="OHV30714.1"/>
    </source>
</evidence>
<reference evidence="3" key="1">
    <citation type="submission" date="2016-07" db="EMBL/GenBank/DDBJ databases">
        <title>Sequence Frankia sp. strain CcI1.17.</title>
        <authorList>
            <person name="Ghodhbane-Gtari F."/>
            <person name="Swanson E."/>
            <person name="Gueddou A."/>
            <person name="Morris K."/>
            <person name="Hezbri K."/>
            <person name="Ktari A."/>
            <person name="Nouioui I."/>
            <person name="Abebe-Akele F."/>
            <person name="Simpson S."/>
            <person name="Thomas K."/>
            <person name="Gtari M."/>
            <person name="Tisa L.S."/>
            <person name="Hurst S."/>
        </authorList>
    </citation>
    <scope>NUCLEOTIDE SEQUENCE [LARGE SCALE GENOMIC DNA]</scope>
    <source>
        <strain evidence="3">Cc1.17</strain>
    </source>
</reference>
<evidence type="ECO:0000256" key="1">
    <source>
        <dbReference type="SAM" id="MobiDB-lite"/>
    </source>
</evidence>
<proteinExistence type="predicted"/>